<proteinExistence type="predicted"/>
<evidence type="ECO:0000313" key="2">
    <source>
        <dbReference type="WBParaSite" id="ES5_v2.g15189.t1"/>
    </source>
</evidence>
<reference evidence="2" key="1">
    <citation type="submission" date="2022-11" db="UniProtKB">
        <authorList>
            <consortium name="WormBaseParasite"/>
        </authorList>
    </citation>
    <scope>IDENTIFICATION</scope>
</reference>
<dbReference type="Proteomes" id="UP000887579">
    <property type="component" value="Unplaced"/>
</dbReference>
<evidence type="ECO:0000313" key="1">
    <source>
        <dbReference type="Proteomes" id="UP000887579"/>
    </source>
</evidence>
<sequence length="524" mass="57694">MSDLFTGFANLTKTVTDTLNSYEVRKISDKVQSYVMNYTEPEVKVREATTEEPWGPTPDMMREIAGLTFQYDAFPEVMGMLWKRMLPPSPVAWRHTYKSLILLEYLLKNGCERVISNARDHAFEMRSLEHYKCVDERGKDQGINVRFRVKNVLNLLEDDDLLRNERRKAKVAGKDDKYRGFSRDEMNMRGYSGSSFGNSSSGNKFDSKKSNFDNDIPYDKDNRFDEEMSGGNREVTAFDFGGHKREASPELGFPAESPVHNDDDDGFGDFTSARTNKQTVKTTTKADDSFADFGDFKSSLPSPPTSRNSIPAVPPPPGLSTQKSTDFFSTSAKPAKQAVNDDFDFFASSNTVPKKSAIAPPSGPSSPVQSSGTADLFGGDLFASNPTFNNAAPAHMNNSFDILGSSSSNNGSSSFFDIMGNQPSNPSPVPLQAMPLQQNSPIAAQKTDDIFGEFFAKPSAAAVSKSNQQQQPSKESSPQNKSALWNDLSGSLDLDNLLSTKPKQSLSINEMKNKQGMSGSNSFM</sequence>
<organism evidence="1 2">
    <name type="scientific">Panagrolaimus sp. ES5</name>
    <dbReference type="NCBI Taxonomy" id="591445"/>
    <lineage>
        <taxon>Eukaryota</taxon>
        <taxon>Metazoa</taxon>
        <taxon>Ecdysozoa</taxon>
        <taxon>Nematoda</taxon>
        <taxon>Chromadorea</taxon>
        <taxon>Rhabditida</taxon>
        <taxon>Tylenchina</taxon>
        <taxon>Panagrolaimomorpha</taxon>
        <taxon>Panagrolaimoidea</taxon>
        <taxon>Panagrolaimidae</taxon>
        <taxon>Panagrolaimus</taxon>
    </lineage>
</organism>
<accession>A0AC34FE88</accession>
<name>A0AC34FE88_9BILA</name>
<protein>
    <submittedName>
        <fullName evidence="2">ENTH domain-containing protein</fullName>
    </submittedName>
</protein>
<dbReference type="WBParaSite" id="ES5_v2.g15189.t1">
    <property type="protein sequence ID" value="ES5_v2.g15189.t1"/>
    <property type="gene ID" value="ES5_v2.g15189"/>
</dbReference>